<evidence type="ECO:0000256" key="3">
    <source>
        <dbReference type="ARBA" id="ARBA00022692"/>
    </source>
</evidence>
<accession>A0A371X6Y9</accession>
<evidence type="ECO:0000256" key="6">
    <source>
        <dbReference type="SAM" id="Coils"/>
    </source>
</evidence>
<keyword evidence="3 7" id="KW-0812">Transmembrane</keyword>
<keyword evidence="6" id="KW-0175">Coiled coil</keyword>
<proteinExistence type="predicted"/>
<dbReference type="Proteomes" id="UP000264310">
    <property type="component" value="Unassembled WGS sequence"/>
</dbReference>
<dbReference type="OrthoDB" id="9803381at2"/>
<name>A0A371X6Y9_9HYPH</name>
<organism evidence="9 10">
    <name type="scientific">Fulvimarina endophytica</name>
    <dbReference type="NCBI Taxonomy" id="2293836"/>
    <lineage>
        <taxon>Bacteria</taxon>
        <taxon>Pseudomonadati</taxon>
        <taxon>Pseudomonadota</taxon>
        <taxon>Alphaproteobacteria</taxon>
        <taxon>Hyphomicrobiales</taxon>
        <taxon>Aurantimonadaceae</taxon>
        <taxon>Fulvimarina</taxon>
    </lineage>
</organism>
<evidence type="ECO:0000256" key="5">
    <source>
        <dbReference type="ARBA" id="ARBA00023136"/>
    </source>
</evidence>
<sequence length="335" mass="36727">MSPLAVLLFVVLSTIAVGGVTYAILQPKIANNKRVTERKTVYSRDEAARARAGQVRDRLQEQAKRRKTLQNNLKDMENRVRERGFKGQKLSLEQTLKQCGLKISARSFRLVSAAAGFVTGFVVLLFGIPLLFAIGIGIVAGLGLPRVFLARRKAARIKAFSNHFPTAIDLIVRGVKAGLPLNDTLRTVVSDVPEPVAGEFRKIIEAQQVGVPLGEACERLYNQIPLPETNFFAIVITIQAQAGGNLSEALGNLSRVLRDRRRMRQKIDAVSMEAKASATIIGAIPVCVALMIHFTAPDYLSALFHDARGNIILLGCGLWMATGILVMRRMINFDV</sequence>
<gene>
    <name evidence="9" type="ORF">DYI37_03740</name>
</gene>
<comment type="caution">
    <text evidence="9">The sequence shown here is derived from an EMBL/GenBank/DDBJ whole genome shotgun (WGS) entry which is preliminary data.</text>
</comment>
<feature type="domain" description="Type II secretion system protein GspF" evidence="8">
    <location>
        <begin position="168"/>
        <end position="292"/>
    </location>
</feature>
<evidence type="ECO:0000256" key="1">
    <source>
        <dbReference type="ARBA" id="ARBA00004651"/>
    </source>
</evidence>
<keyword evidence="2" id="KW-1003">Cell membrane</keyword>
<feature type="coiled-coil region" evidence="6">
    <location>
        <begin position="52"/>
        <end position="79"/>
    </location>
</feature>
<dbReference type="RefSeq" id="WP_116681886.1">
    <property type="nucleotide sequence ID" value="NZ_QURL01000002.1"/>
</dbReference>
<dbReference type="PANTHER" id="PTHR35007">
    <property type="entry name" value="INTEGRAL MEMBRANE PROTEIN-RELATED"/>
    <property type="match status" value="1"/>
</dbReference>
<keyword evidence="10" id="KW-1185">Reference proteome</keyword>
<feature type="transmembrane region" description="Helical" evidence="7">
    <location>
        <begin position="6"/>
        <end position="25"/>
    </location>
</feature>
<dbReference type="PANTHER" id="PTHR35007:SF1">
    <property type="entry name" value="PILUS ASSEMBLY PROTEIN"/>
    <property type="match status" value="1"/>
</dbReference>
<keyword evidence="4 7" id="KW-1133">Transmembrane helix</keyword>
<dbReference type="InterPro" id="IPR018076">
    <property type="entry name" value="T2SS_GspF_dom"/>
</dbReference>
<evidence type="ECO:0000313" key="9">
    <source>
        <dbReference type="EMBL" id="RFC64988.1"/>
    </source>
</evidence>
<protein>
    <submittedName>
        <fullName evidence="9">Pilus assembly protein</fullName>
    </submittedName>
</protein>
<dbReference type="InterPro" id="IPR042094">
    <property type="entry name" value="T2SS_GspF_sf"/>
</dbReference>
<reference evidence="9 10" key="1">
    <citation type="submission" date="2018-08" db="EMBL/GenBank/DDBJ databases">
        <title>Fulvimarina sp. 85, whole genome shotgun sequence.</title>
        <authorList>
            <person name="Tuo L."/>
        </authorList>
    </citation>
    <scope>NUCLEOTIDE SEQUENCE [LARGE SCALE GENOMIC DNA]</scope>
    <source>
        <strain evidence="9 10">85</strain>
    </source>
</reference>
<feature type="transmembrane region" description="Helical" evidence="7">
    <location>
        <begin position="307"/>
        <end position="327"/>
    </location>
</feature>
<evidence type="ECO:0000259" key="8">
    <source>
        <dbReference type="Pfam" id="PF00482"/>
    </source>
</evidence>
<evidence type="ECO:0000256" key="4">
    <source>
        <dbReference type="ARBA" id="ARBA00022989"/>
    </source>
</evidence>
<evidence type="ECO:0000256" key="2">
    <source>
        <dbReference type="ARBA" id="ARBA00022475"/>
    </source>
</evidence>
<feature type="transmembrane region" description="Helical" evidence="7">
    <location>
        <begin position="107"/>
        <end position="126"/>
    </location>
</feature>
<dbReference type="AlphaFoldDB" id="A0A371X6Y9"/>
<evidence type="ECO:0000313" key="10">
    <source>
        <dbReference type="Proteomes" id="UP000264310"/>
    </source>
</evidence>
<feature type="transmembrane region" description="Helical" evidence="7">
    <location>
        <begin position="270"/>
        <end position="295"/>
    </location>
</feature>
<comment type="subcellular location">
    <subcellularLocation>
        <location evidence="1">Cell membrane</location>
        <topology evidence="1">Multi-pass membrane protein</topology>
    </subcellularLocation>
</comment>
<dbReference type="EMBL" id="QURL01000002">
    <property type="protein sequence ID" value="RFC64988.1"/>
    <property type="molecule type" value="Genomic_DNA"/>
</dbReference>
<dbReference type="GO" id="GO:0005886">
    <property type="term" value="C:plasma membrane"/>
    <property type="evidence" value="ECO:0007669"/>
    <property type="project" value="UniProtKB-SubCell"/>
</dbReference>
<keyword evidence="5 7" id="KW-0472">Membrane</keyword>
<dbReference type="Gene3D" id="1.20.81.30">
    <property type="entry name" value="Type II secretion system (T2SS), domain F"/>
    <property type="match status" value="1"/>
</dbReference>
<dbReference type="Pfam" id="PF00482">
    <property type="entry name" value="T2SSF"/>
    <property type="match status" value="1"/>
</dbReference>
<evidence type="ECO:0000256" key="7">
    <source>
        <dbReference type="SAM" id="Phobius"/>
    </source>
</evidence>
<feature type="transmembrane region" description="Helical" evidence="7">
    <location>
        <begin position="132"/>
        <end position="149"/>
    </location>
</feature>